<sequence>MCSNFGHSRSWIQLVRSFPLTPYGELAVSSEYTSYTVGWGPNDLSRYLTAT</sequence>
<evidence type="ECO:0000313" key="2">
    <source>
        <dbReference type="Proteomes" id="UP000001194"/>
    </source>
</evidence>
<reference evidence="1 2" key="1">
    <citation type="journal article" date="2008" name="Nature">
        <title>The genome of Laccaria bicolor provides insights into mycorrhizal symbiosis.</title>
        <authorList>
            <person name="Martin F."/>
            <person name="Aerts A."/>
            <person name="Ahren D."/>
            <person name="Brun A."/>
            <person name="Danchin E.G.J."/>
            <person name="Duchaussoy F."/>
            <person name="Gibon J."/>
            <person name="Kohler A."/>
            <person name="Lindquist E."/>
            <person name="Pereda V."/>
            <person name="Salamov A."/>
            <person name="Shapiro H.J."/>
            <person name="Wuyts J."/>
            <person name="Blaudez D."/>
            <person name="Buee M."/>
            <person name="Brokstein P."/>
            <person name="Canbaeck B."/>
            <person name="Cohen D."/>
            <person name="Courty P.E."/>
            <person name="Coutinho P.M."/>
            <person name="Delaruelle C."/>
            <person name="Detter J.C."/>
            <person name="Deveau A."/>
            <person name="DiFazio S."/>
            <person name="Duplessis S."/>
            <person name="Fraissinet-Tachet L."/>
            <person name="Lucic E."/>
            <person name="Frey-Klett P."/>
            <person name="Fourrey C."/>
            <person name="Feussner I."/>
            <person name="Gay G."/>
            <person name="Grimwood J."/>
            <person name="Hoegger P.J."/>
            <person name="Jain P."/>
            <person name="Kilaru S."/>
            <person name="Labbe J."/>
            <person name="Lin Y.C."/>
            <person name="Legue V."/>
            <person name="Le Tacon F."/>
            <person name="Marmeisse R."/>
            <person name="Melayah D."/>
            <person name="Montanini B."/>
            <person name="Muratet M."/>
            <person name="Nehls U."/>
            <person name="Niculita-Hirzel H."/>
            <person name="Oudot-Le Secq M.P."/>
            <person name="Peter M."/>
            <person name="Quesneville H."/>
            <person name="Rajashekar B."/>
            <person name="Reich M."/>
            <person name="Rouhier N."/>
            <person name="Schmutz J."/>
            <person name="Yin T."/>
            <person name="Chalot M."/>
            <person name="Henrissat B."/>
            <person name="Kuees U."/>
            <person name="Lucas S."/>
            <person name="Van de Peer Y."/>
            <person name="Podila G.K."/>
            <person name="Polle A."/>
            <person name="Pukkila P.J."/>
            <person name="Richardson P.M."/>
            <person name="Rouze P."/>
            <person name="Sanders I.R."/>
            <person name="Stajich J.E."/>
            <person name="Tunlid A."/>
            <person name="Tuskan G."/>
            <person name="Grigoriev I.V."/>
        </authorList>
    </citation>
    <scope>NUCLEOTIDE SEQUENCE [LARGE SCALE GENOMIC DNA]</scope>
    <source>
        <strain evidence="2">S238N-H82 / ATCC MYA-4686</strain>
    </source>
</reference>
<proteinExistence type="predicted"/>
<dbReference type="GeneID" id="6080626"/>
<dbReference type="InParanoid" id="B0DM36"/>
<gene>
    <name evidence="1" type="ORF">LACBIDRAFT_304663</name>
</gene>
<dbReference type="AlphaFoldDB" id="B0DM36"/>
<dbReference type="RefSeq" id="XP_001884922.1">
    <property type="nucleotide sequence ID" value="XM_001884887.1"/>
</dbReference>
<organism evidence="2">
    <name type="scientific">Laccaria bicolor (strain S238N-H82 / ATCC MYA-4686)</name>
    <name type="common">Bicoloured deceiver</name>
    <name type="synonym">Laccaria laccata var. bicolor</name>
    <dbReference type="NCBI Taxonomy" id="486041"/>
    <lineage>
        <taxon>Eukaryota</taxon>
        <taxon>Fungi</taxon>
        <taxon>Dikarya</taxon>
        <taxon>Basidiomycota</taxon>
        <taxon>Agaricomycotina</taxon>
        <taxon>Agaricomycetes</taxon>
        <taxon>Agaricomycetidae</taxon>
        <taxon>Agaricales</taxon>
        <taxon>Agaricineae</taxon>
        <taxon>Hydnangiaceae</taxon>
        <taxon>Laccaria</taxon>
    </lineage>
</organism>
<protein>
    <submittedName>
        <fullName evidence="1">Predicted protein</fullName>
    </submittedName>
</protein>
<evidence type="ECO:0000313" key="1">
    <source>
        <dbReference type="EMBL" id="EDR04403.1"/>
    </source>
</evidence>
<dbReference type="KEGG" id="lbc:LACBIDRAFT_304663"/>
<dbReference type="HOGENOM" id="CLU_3106805_0_0_1"/>
<name>B0DM36_LACBS</name>
<keyword evidence="2" id="KW-1185">Reference proteome</keyword>
<accession>B0DM36</accession>
<dbReference type="Proteomes" id="UP000001194">
    <property type="component" value="Unassembled WGS sequence"/>
</dbReference>
<dbReference type="EMBL" id="DS547118">
    <property type="protein sequence ID" value="EDR04403.1"/>
    <property type="molecule type" value="Genomic_DNA"/>
</dbReference>